<evidence type="ECO:0000256" key="5">
    <source>
        <dbReference type="ARBA" id="ARBA00023004"/>
    </source>
</evidence>
<keyword evidence="4" id="KW-0479">Metal-binding</keyword>
<evidence type="ECO:0000256" key="3">
    <source>
        <dbReference type="ARBA" id="ARBA00022691"/>
    </source>
</evidence>
<keyword evidence="2" id="KW-0004">4Fe-4S</keyword>
<dbReference type="PANTHER" id="PTHR11228">
    <property type="entry name" value="RADICAL SAM DOMAIN PROTEIN"/>
    <property type="match status" value="1"/>
</dbReference>
<dbReference type="InterPro" id="IPR007197">
    <property type="entry name" value="rSAM"/>
</dbReference>
<dbReference type="AlphaFoldDB" id="T1B7H3"/>
<dbReference type="InterPro" id="IPR058240">
    <property type="entry name" value="rSAM_sf"/>
</dbReference>
<name>T1B7H3_9ZZZZ</name>
<dbReference type="SFLD" id="SFLDS00029">
    <property type="entry name" value="Radical_SAM"/>
    <property type="match status" value="1"/>
</dbReference>
<feature type="domain" description="Radical SAM core" evidence="7">
    <location>
        <begin position="4"/>
        <end position="221"/>
    </location>
</feature>
<gene>
    <name evidence="8" type="ORF">B1B_11852</name>
</gene>
<keyword evidence="3" id="KW-0949">S-adenosyl-L-methionine</keyword>
<dbReference type="GO" id="GO:0003824">
    <property type="term" value="F:catalytic activity"/>
    <property type="evidence" value="ECO:0007669"/>
    <property type="project" value="InterPro"/>
</dbReference>
<evidence type="ECO:0000259" key="7">
    <source>
        <dbReference type="PROSITE" id="PS51918"/>
    </source>
</evidence>
<evidence type="ECO:0000256" key="2">
    <source>
        <dbReference type="ARBA" id="ARBA00022485"/>
    </source>
</evidence>
<keyword evidence="5" id="KW-0408">Iron</keyword>
<dbReference type="EMBL" id="AUZY01007735">
    <property type="protein sequence ID" value="EQD48944.1"/>
    <property type="molecule type" value="Genomic_DNA"/>
</dbReference>
<protein>
    <submittedName>
        <fullName evidence="8">Radical SAM domain-containing protein</fullName>
    </submittedName>
</protein>
<reference evidence="8" key="2">
    <citation type="journal article" date="2014" name="ISME J.">
        <title>Microbial stratification in low pH oxic and suboxic macroscopic growths along an acid mine drainage.</title>
        <authorList>
            <person name="Mendez-Garcia C."/>
            <person name="Mesa V."/>
            <person name="Sprenger R.R."/>
            <person name="Richter M."/>
            <person name="Diez M.S."/>
            <person name="Solano J."/>
            <person name="Bargiela R."/>
            <person name="Golyshina O.V."/>
            <person name="Manteca A."/>
            <person name="Ramos J.L."/>
            <person name="Gallego J.R."/>
            <person name="Llorente I."/>
            <person name="Martins Dos Santos V.A."/>
            <person name="Jensen O.N."/>
            <person name="Pelaez A.I."/>
            <person name="Sanchez J."/>
            <person name="Ferrer M."/>
        </authorList>
    </citation>
    <scope>NUCLEOTIDE SEQUENCE</scope>
</reference>
<dbReference type="SFLD" id="SFLDG01067">
    <property type="entry name" value="SPASM/twitch_domain_containing"/>
    <property type="match status" value="1"/>
</dbReference>
<dbReference type="InterPro" id="IPR017200">
    <property type="entry name" value="PqqE-like"/>
</dbReference>
<dbReference type="GO" id="GO:0046872">
    <property type="term" value="F:metal ion binding"/>
    <property type="evidence" value="ECO:0007669"/>
    <property type="project" value="UniProtKB-KW"/>
</dbReference>
<evidence type="ECO:0000256" key="1">
    <source>
        <dbReference type="ARBA" id="ARBA00001966"/>
    </source>
</evidence>
<organism evidence="8">
    <name type="scientific">mine drainage metagenome</name>
    <dbReference type="NCBI Taxonomy" id="410659"/>
    <lineage>
        <taxon>unclassified sequences</taxon>
        <taxon>metagenomes</taxon>
        <taxon>ecological metagenomes</taxon>
    </lineage>
</organism>
<dbReference type="PROSITE" id="PS51918">
    <property type="entry name" value="RADICAL_SAM"/>
    <property type="match status" value="1"/>
</dbReference>
<dbReference type="SUPFAM" id="SSF102114">
    <property type="entry name" value="Radical SAM enzymes"/>
    <property type="match status" value="1"/>
</dbReference>
<accession>T1B7H3</accession>
<comment type="cofactor">
    <cofactor evidence="1">
        <name>[4Fe-4S] cluster</name>
        <dbReference type="ChEBI" id="CHEBI:49883"/>
    </cofactor>
</comment>
<evidence type="ECO:0000313" key="8">
    <source>
        <dbReference type="EMBL" id="EQD48944.1"/>
    </source>
</evidence>
<evidence type="ECO:0000256" key="6">
    <source>
        <dbReference type="ARBA" id="ARBA00023014"/>
    </source>
</evidence>
<dbReference type="Pfam" id="PF04055">
    <property type="entry name" value="Radical_SAM"/>
    <property type="match status" value="1"/>
</dbReference>
<evidence type="ECO:0000256" key="4">
    <source>
        <dbReference type="ARBA" id="ARBA00022723"/>
    </source>
</evidence>
<dbReference type="CDD" id="cd21123">
    <property type="entry name" value="SPASM_MftC-like"/>
    <property type="match status" value="1"/>
</dbReference>
<keyword evidence="6" id="KW-0411">Iron-sulfur</keyword>
<reference evidence="8" key="1">
    <citation type="submission" date="2013-08" db="EMBL/GenBank/DDBJ databases">
        <authorList>
            <person name="Mendez C."/>
            <person name="Richter M."/>
            <person name="Ferrer M."/>
            <person name="Sanchez J."/>
        </authorList>
    </citation>
    <scope>NUCLEOTIDE SEQUENCE</scope>
</reference>
<comment type="caution">
    <text evidence="8">The sequence shown here is derived from an EMBL/GenBank/DDBJ whole genome shotgun (WGS) entry which is preliminary data.</text>
</comment>
<dbReference type="GO" id="GO:0051539">
    <property type="term" value="F:4 iron, 4 sulfur cluster binding"/>
    <property type="evidence" value="ECO:0007669"/>
    <property type="project" value="UniProtKB-KW"/>
</dbReference>
<dbReference type="CDD" id="cd01335">
    <property type="entry name" value="Radical_SAM"/>
    <property type="match status" value="1"/>
</dbReference>
<dbReference type="Gene3D" id="3.20.20.70">
    <property type="entry name" value="Aldolase class I"/>
    <property type="match status" value="1"/>
</dbReference>
<dbReference type="PANTHER" id="PTHR11228:SF34">
    <property type="entry name" value="TUNGSTEN-CONTAINING ALDEHYDE FERREDOXIN OXIDOREDUCTASE COFACTOR MODIFYING PROTEIN"/>
    <property type="match status" value="1"/>
</dbReference>
<proteinExistence type="predicted"/>
<dbReference type="InterPro" id="IPR050377">
    <property type="entry name" value="Radical_SAM_PqqE_MftC-like"/>
</dbReference>
<dbReference type="InterPro" id="IPR013785">
    <property type="entry name" value="Aldolase_TIM"/>
</dbReference>
<sequence length="378" mass="39698">MMYGRQPRLIFWETTRSCPLRCRHCRAAAEPSPLPGELSTAEGLAWIESCARWEAPRPILVLTGGDLLARPDHLELVTRARSLGLTVAVSPSVSDRLTPGVMQRWADLGVSSVSFSLDGATAASHDAHRGVPGTFGATWKAIADAEAEGLRVQVNTTVLPGRLDELAGLIPLLKLHRIPVWEVFFLVRTGRATTLAELTPDACGAAANLLYDASRYGIVVRAVEGPWLRRVAREREAGTPRPTLGAYPAIAARLSRRLGPPTHPSSIAPTGTLDGDGIVFVGHDGTIAPGGLMDLPIGSVVTDDLRSIYQDHPLLRAIRARRFTGPCGGCPAKGYCGGSRARALAATGDPLGSDPACPFVPGSGAAPPVAAAAEGCPG</sequence>
<dbReference type="PIRSF" id="PIRSF037420">
    <property type="entry name" value="PQQ_syn_pqqE"/>
    <property type="match status" value="1"/>
</dbReference>